<accession>A0ACB8SD15</accession>
<proteinExistence type="predicted"/>
<keyword evidence="2" id="KW-1185">Reference proteome</keyword>
<reference evidence="1" key="1">
    <citation type="submission" date="2021-03" db="EMBL/GenBank/DDBJ databases">
        <authorList>
            <consortium name="DOE Joint Genome Institute"/>
            <person name="Ahrendt S."/>
            <person name="Looney B.P."/>
            <person name="Miyauchi S."/>
            <person name="Morin E."/>
            <person name="Drula E."/>
            <person name="Courty P.E."/>
            <person name="Chicoki N."/>
            <person name="Fauchery L."/>
            <person name="Kohler A."/>
            <person name="Kuo A."/>
            <person name="Labutti K."/>
            <person name="Pangilinan J."/>
            <person name="Lipzen A."/>
            <person name="Riley R."/>
            <person name="Andreopoulos W."/>
            <person name="He G."/>
            <person name="Johnson J."/>
            <person name="Barry K.W."/>
            <person name="Grigoriev I.V."/>
            <person name="Nagy L."/>
            <person name="Hibbett D."/>
            <person name="Henrissat B."/>
            <person name="Matheny P.B."/>
            <person name="Labbe J."/>
            <person name="Martin F."/>
        </authorList>
    </citation>
    <scope>NUCLEOTIDE SEQUENCE</scope>
    <source>
        <strain evidence="1">HHB10654</strain>
    </source>
</reference>
<dbReference type="Proteomes" id="UP000814140">
    <property type="component" value="Unassembled WGS sequence"/>
</dbReference>
<dbReference type="EMBL" id="MU277468">
    <property type="protein sequence ID" value="KAI0054379.1"/>
    <property type="molecule type" value="Genomic_DNA"/>
</dbReference>
<gene>
    <name evidence="1" type="ORF">BV25DRAFT_1817149</name>
</gene>
<reference evidence="1" key="2">
    <citation type="journal article" date="2022" name="New Phytol.">
        <title>Evolutionary transition to the ectomycorrhizal habit in the genomes of a hyperdiverse lineage of mushroom-forming fungi.</title>
        <authorList>
            <person name="Looney B."/>
            <person name="Miyauchi S."/>
            <person name="Morin E."/>
            <person name="Drula E."/>
            <person name="Courty P.E."/>
            <person name="Kohler A."/>
            <person name="Kuo A."/>
            <person name="LaButti K."/>
            <person name="Pangilinan J."/>
            <person name="Lipzen A."/>
            <person name="Riley R."/>
            <person name="Andreopoulos W."/>
            <person name="He G."/>
            <person name="Johnson J."/>
            <person name="Nolan M."/>
            <person name="Tritt A."/>
            <person name="Barry K.W."/>
            <person name="Grigoriev I.V."/>
            <person name="Nagy L.G."/>
            <person name="Hibbett D."/>
            <person name="Henrissat B."/>
            <person name="Matheny P.B."/>
            <person name="Labbe J."/>
            <person name="Martin F.M."/>
        </authorList>
    </citation>
    <scope>NUCLEOTIDE SEQUENCE</scope>
    <source>
        <strain evidence="1">HHB10654</strain>
    </source>
</reference>
<protein>
    <submittedName>
        <fullName evidence="1">Uncharacterized protein</fullName>
    </submittedName>
</protein>
<evidence type="ECO:0000313" key="2">
    <source>
        <dbReference type="Proteomes" id="UP000814140"/>
    </source>
</evidence>
<sequence>MALPANDDPSDDIYLRNDCIYHHKRMYFHFTTYDVKRGTDLINPGTSRHNIMLLDDGTTGHRFMYARVLGVYHANVVYTGQDTLDYEPRRLDFLWVRWYEVINPDSSGWDGLDFVYFPPVEEIDAFGFVDPNDVLRGCHIVPDFASGKRREDGAGLSGLAKDSEDYNRYYICRCVSLLYYAIFKQKADS</sequence>
<name>A0ACB8SD15_9AGAM</name>
<organism evidence="1 2">
    <name type="scientific">Artomyces pyxidatus</name>
    <dbReference type="NCBI Taxonomy" id="48021"/>
    <lineage>
        <taxon>Eukaryota</taxon>
        <taxon>Fungi</taxon>
        <taxon>Dikarya</taxon>
        <taxon>Basidiomycota</taxon>
        <taxon>Agaricomycotina</taxon>
        <taxon>Agaricomycetes</taxon>
        <taxon>Russulales</taxon>
        <taxon>Auriscalpiaceae</taxon>
        <taxon>Artomyces</taxon>
    </lineage>
</organism>
<evidence type="ECO:0000313" key="1">
    <source>
        <dbReference type="EMBL" id="KAI0054379.1"/>
    </source>
</evidence>
<comment type="caution">
    <text evidence="1">The sequence shown here is derived from an EMBL/GenBank/DDBJ whole genome shotgun (WGS) entry which is preliminary data.</text>
</comment>